<dbReference type="EMBL" id="MU277191">
    <property type="protein sequence ID" value="KAI0067081.1"/>
    <property type="molecule type" value="Genomic_DNA"/>
</dbReference>
<organism evidence="1 2">
    <name type="scientific">Artomyces pyxidatus</name>
    <dbReference type="NCBI Taxonomy" id="48021"/>
    <lineage>
        <taxon>Eukaryota</taxon>
        <taxon>Fungi</taxon>
        <taxon>Dikarya</taxon>
        <taxon>Basidiomycota</taxon>
        <taxon>Agaricomycotina</taxon>
        <taxon>Agaricomycetes</taxon>
        <taxon>Russulales</taxon>
        <taxon>Auriscalpiaceae</taxon>
        <taxon>Artomyces</taxon>
    </lineage>
</organism>
<reference evidence="1" key="2">
    <citation type="journal article" date="2022" name="New Phytol.">
        <title>Evolutionary transition to the ectomycorrhizal habit in the genomes of a hyperdiverse lineage of mushroom-forming fungi.</title>
        <authorList>
            <person name="Looney B."/>
            <person name="Miyauchi S."/>
            <person name="Morin E."/>
            <person name="Drula E."/>
            <person name="Courty P.E."/>
            <person name="Kohler A."/>
            <person name="Kuo A."/>
            <person name="LaButti K."/>
            <person name="Pangilinan J."/>
            <person name="Lipzen A."/>
            <person name="Riley R."/>
            <person name="Andreopoulos W."/>
            <person name="He G."/>
            <person name="Johnson J."/>
            <person name="Nolan M."/>
            <person name="Tritt A."/>
            <person name="Barry K.W."/>
            <person name="Grigoriev I.V."/>
            <person name="Nagy L.G."/>
            <person name="Hibbett D."/>
            <person name="Henrissat B."/>
            <person name="Matheny P.B."/>
            <person name="Labbe J."/>
            <person name="Martin F.M."/>
        </authorList>
    </citation>
    <scope>NUCLEOTIDE SEQUENCE</scope>
    <source>
        <strain evidence="1">HHB10654</strain>
    </source>
</reference>
<name>A0ACB8TF56_9AGAM</name>
<comment type="caution">
    <text evidence="1">The sequence shown here is derived from an EMBL/GenBank/DDBJ whole genome shotgun (WGS) entry which is preliminary data.</text>
</comment>
<evidence type="ECO:0000313" key="1">
    <source>
        <dbReference type="EMBL" id="KAI0067081.1"/>
    </source>
</evidence>
<accession>A0ACB8TF56</accession>
<proteinExistence type="predicted"/>
<evidence type="ECO:0000313" key="2">
    <source>
        <dbReference type="Proteomes" id="UP000814140"/>
    </source>
</evidence>
<keyword evidence="2" id="KW-1185">Reference proteome</keyword>
<protein>
    <submittedName>
        <fullName evidence="1">Uncharacterized protein</fullName>
    </submittedName>
</protein>
<sequence>MLAMLLYFTLLSPTTVLRWVYVLNAVIRFFVLPICNSFLMPSHFKPSESPHAFAGSLVIPHTWRTARAQATAGYNSSAWIERC</sequence>
<reference evidence="1" key="1">
    <citation type="submission" date="2021-03" db="EMBL/GenBank/DDBJ databases">
        <authorList>
            <consortium name="DOE Joint Genome Institute"/>
            <person name="Ahrendt S."/>
            <person name="Looney B.P."/>
            <person name="Miyauchi S."/>
            <person name="Morin E."/>
            <person name="Drula E."/>
            <person name="Courty P.E."/>
            <person name="Chicoki N."/>
            <person name="Fauchery L."/>
            <person name="Kohler A."/>
            <person name="Kuo A."/>
            <person name="Labutti K."/>
            <person name="Pangilinan J."/>
            <person name="Lipzen A."/>
            <person name="Riley R."/>
            <person name="Andreopoulos W."/>
            <person name="He G."/>
            <person name="Johnson J."/>
            <person name="Barry K.W."/>
            <person name="Grigoriev I.V."/>
            <person name="Nagy L."/>
            <person name="Hibbett D."/>
            <person name="Henrissat B."/>
            <person name="Matheny P.B."/>
            <person name="Labbe J."/>
            <person name="Martin F."/>
        </authorList>
    </citation>
    <scope>NUCLEOTIDE SEQUENCE</scope>
    <source>
        <strain evidence="1">HHB10654</strain>
    </source>
</reference>
<gene>
    <name evidence="1" type="ORF">BV25DRAFT_1275482</name>
</gene>
<dbReference type="Proteomes" id="UP000814140">
    <property type="component" value="Unassembled WGS sequence"/>
</dbReference>